<dbReference type="Pfam" id="PF09335">
    <property type="entry name" value="VTT_dom"/>
    <property type="match status" value="1"/>
</dbReference>
<keyword evidence="1" id="KW-1133">Transmembrane helix</keyword>
<evidence type="ECO:0000259" key="2">
    <source>
        <dbReference type="Pfam" id="PF09335"/>
    </source>
</evidence>
<protein>
    <submittedName>
        <fullName evidence="3">Inner membrane protein yqaA</fullName>
    </submittedName>
</protein>
<dbReference type="RefSeq" id="WP_115405223.1">
    <property type="nucleotide sequence ID" value="NZ_UGYV01000001.1"/>
</dbReference>
<dbReference type="AlphaFoldDB" id="A0A379ZD14"/>
<name>A0A379ZD14_9GAMM</name>
<feature type="transmembrane region" description="Helical" evidence="1">
    <location>
        <begin position="86"/>
        <end position="109"/>
    </location>
</feature>
<evidence type="ECO:0000313" key="3">
    <source>
        <dbReference type="EMBL" id="SUI59590.1"/>
    </source>
</evidence>
<feature type="domain" description="VTT" evidence="2">
    <location>
        <begin position="22"/>
        <end position="135"/>
    </location>
</feature>
<feature type="transmembrane region" description="Helical" evidence="1">
    <location>
        <begin position="115"/>
        <end position="140"/>
    </location>
</feature>
<evidence type="ECO:0000256" key="1">
    <source>
        <dbReference type="SAM" id="Phobius"/>
    </source>
</evidence>
<sequence length="142" mass="15192">MAEFGIMFSGAFLAATLLPGGSEVLLIALLSNSPEAWGVLVITASIGNTLGAMTSFYIGHLARLAKTPAELISGKRTKGLALIERYGVWALLLSWAPVIGDVLCLLAGWLKLPLIPSILMMLIGKTIRYLIIAAAVLQWLTW</sequence>
<gene>
    <name evidence="3" type="primary">yqaA</name>
    <name evidence="3" type="ORF">NCTC10736_00169</name>
</gene>
<reference evidence="3 4" key="1">
    <citation type="submission" date="2018-06" db="EMBL/GenBank/DDBJ databases">
        <authorList>
            <consortium name="Pathogen Informatics"/>
            <person name="Doyle S."/>
        </authorList>
    </citation>
    <scope>NUCLEOTIDE SEQUENCE [LARGE SCALE GENOMIC DNA]</scope>
    <source>
        <strain evidence="3 4">NCTC10736</strain>
    </source>
</reference>
<dbReference type="PANTHER" id="PTHR42709">
    <property type="entry name" value="ALKALINE PHOSPHATASE LIKE PROTEIN"/>
    <property type="match status" value="1"/>
</dbReference>
<dbReference type="GO" id="GO:0005886">
    <property type="term" value="C:plasma membrane"/>
    <property type="evidence" value="ECO:0007669"/>
    <property type="project" value="UniProtKB-ARBA"/>
</dbReference>
<evidence type="ECO:0000313" key="4">
    <source>
        <dbReference type="Proteomes" id="UP000255061"/>
    </source>
</evidence>
<feature type="transmembrane region" description="Helical" evidence="1">
    <location>
        <begin position="36"/>
        <end position="58"/>
    </location>
</feature>
<accession>A0A379ZD14</accession>
<dbReference type="Proteomes" id="UP000255061">
    <property type="component" value="Unassembled WGS sequence"/>
</dbReference>
<dbReference type="EMBL" id="UGYV01000001">
    <property type="protein sequence ID" value="SUI59590.1"/>
    <property type="molecule type" value="Genomic_DNA"/>
</dbReference>
<keyword evidence="1" id="KW-0812">Transmembrane</keyword>
<organism evidence="3 4">
    <name type="scientific">Shewanella morhuae</name>
    <dbReference type="NCBI Taxonomy" id="365591"/>
    <lineage>
        <taxon>Bacteria</taxon>
        <taxon>Pseudomonadati</taxon>
        <taxon>Pseudomonadota</taxon>
        <taxon>Gammaproteobacteria</taxon>
        <taxon>Alteromonadales</taxon>
        <taxon>Shewanellaceae</taxon>
        <taxon>Shewanella</taxon>
    </lineage>
</organism>
<dbReference type="PANTHER" id="PTHR42709:SF4">
    <property type="entry name" value="INNER MEMBRANE PROTEIN YQAA"/>
    <property type="match status" value="1"/>
</dbReference>
<keyword evidence="1" id="KW-0472">Membrane</keyword>
<dbReference type="InterPro" id="IPR051311">
    <property type="entry name" value="DedA_domain"/>
</dbReference>
<dbReference type="InterPro" id="IPR032816">
    <property type="entry name" value="VTT_dom"/>
</dbReference>
<proteinExistence type="predicted"/>